<protein>
    <submittedName>
        <fullName evidence="1">Uncharacterized protein</fullName>
    </submittedName>
</protein>
<name>A0A9W9FZF7_9EURO</name>
<dbReference type="OrthoDB" id="245563at2759"/>
<sequence>MASADKPNILILSLSIEDYFDHCYLHLLDHLWEVSNLTRVKDTSGALQALSETNFKAIVITDQGLTHSTPAKKEVLQKIISYIEEGGLVIVGMHFPTFTPPKMFEDFFGGFGLPWKSGDYYRATFQFAPLSNVPPGAQIAWLPEPYSIKALHVKDARAQERIFVPVPSALTESRVDIPEPVDEEQAAVVGAKIGLDHLVYCGDVNGERESYALIMALCGLPFFT</sequence>
<evidence type="ECO:0000313" key="2">
    <source>
        <dbReference type="Proteomes" id="UP001149165"/>
    </source>
</evidence>
<comment type="caution">
    <text evidence="1">The sequence shown here is derived from an EMBL/GenBank/DDBJ whole genome shotgun (WGS) entry which is preliminary data.</text>
</comment>
<dbReference type="Proteomes" id="UP001149165">
    <property type="component" value="Unassembled WGS sequence"/>
</dbReference>
<reference evidence="1" key="2">
    <citation type="journal article" date="2023" name="IMA Fungus">
        <title>Comparative genomic study of the Penicillium genus elucidates a diverse pangenome and 15 lateral gene transfer events.</title>
        <authorList>
            <person name="Petersen C."/>
            <person name="Sorensen T."/>
            <person name="Nielsen M.R."/>
            <person name="Sondergaard T.E."/>
            <person name="Sorensen J.L."/>
            <person name="Fitzpatrick D.A."/>
            <person name="Frisvad J.C."/>
            <person name="Nielsen K.L."/>
        </authorList>
    </citation>
    <scope>NUCLEOTIDE SEQUENCE</scope>
    <source>
        <strain evidence="1">IBT 30069</strain>
    </source>
</reference>
<keyword evidence="2" id="KW-1185">Reference proteome</keyword>
<gene>
    <name evidence="1" type="ORF">N7456_005945</name>
</gene>
<accession>A0A9W9FZF7</accession>
<reference evidence="1" key="1">
    <citation type="submission" date="2022-11" db="EMBL/GenBank/DDBJ databases">
        <authorList>
            <person name="Petersen C."/>
        </authorList>
    </citation>
    <scope>NUCLEOTIDE SEQUENCE</scope>
    <source>
        <strain evidence="1">IBT 30069</strain>
    </source>
</reference>
<evidence type="ECO:0000313" key="1">
    <source>
        <dbReference type="EMBL" id="KAJ5109270.1"/>
    </source>
</evidence>
<organism evidence="1 2">
    <name type="scientific">Penicillium angulare</name>
    <dbReference type="NCBI Taxonomy" id="116970"/>
    <lineage>
        <taxon>Eukaryota</taxon>
        <taxon>Fungi</taxon>
        <taxon>Dikarya</taxon>
        <taxon>Ascomycota</taxon>
        <taxon>Pezizomycotina</taxon>
        <taxon>Eurotiomycetes</taxon>
        <taxon>Eurotiomycetidae</taxon>
        <taxon>Eurotiales</taxon>
        <taxon>Aspergillaceae</taxon>
        <taxon>Penicillium</taxon>
    </lineage>
</organism>
<dbReference type="EMBL" id="JAPQKH010000003">
    <property type="protein sequence ID" value="KAJ5109270.1"/>
    <property type="molecule type" value="Genomic_DNA"/>
</dbReference>
<proteinExistence type="predicted"/>
<dbReference type="AlphaFoldDB" id="A0A9W9FZF7"/>